<proteinExistence type="predicted"/>
<gene>
    <name evidence="2" type="ORF">ACFPK8_07070</name>
</gene>
<sequence>MNLLLTLVVPLFLLVMMVPAAVAQLRHWTHPGRVVLEACGAGVLLIVASLVLPITGWMAIAWWAVLTLCAAGAGVATWRTWHRPAPAADGLTGRAAVNAHPVGARSLVANVAVWLVAAVVAVVGG</sequence>
<dbReference type="RefSeq" id="WP_343924293.1">
    <property type="nucleotide sequence ID" value="NZ_BAAAIR010000038.1"/>
</dbReference>
<dbReference type="EMBL" id="JBHSLN010000020">
    <property type="protein sequence ID" value="MFC5297270.1"/>
    <property type="molecule type" value="Genomic_DNA"/>
</dbReference>
<keyword evidence="1" id="KW-1133">Transmembrane helix</keyword>
<evidence type="ECO:0000313" key="3">
    <source>
        <dbReference type="Proteomes" id="UP001595937"/>
    </source>
</evidence>
<reference evidence="3" key="1">
    <citation type="journal article" date="2019" name="Int. J. Syst. Evol. Microbiol.">
        <title>The Global Catalogue of Microorganisms (GCM) 10K type strain sequencing project: providing services to taxonomists for standard genome sequencing and annotation.</title>
        <authorList>
            <consortium name="The Broad Institute Genomics Platform"/>
            <consortium name="The Broad Institute Genome Sequencing Center for Infectious Disease"/>
            <person name="Wu L."/>
            <person name="Ma J."/>
        </authorList>
    </citation>
    <scope>NUCLEOTIDE SEQUENCE [LARGE SCALE GENOMIC DNA]</scope>
    <source>
        <strain evidence="3">CGMCC 1.16455</strain>
    </source>
</reference>
<comment type="caution">
    <text evidence="2">The sequence shown here is derived from an EMBL/GenBank/DDBJ whole genome shotgun (WGS) entry which is preliminary data.</text>
</comment>
<keyword evidence="1" id="KW-0812">Transmembrane</keyword>
<feature type="transmembrane region" description="Helical" evidence="1">
    <location>
        <begin position="59"/>
        <end position="81"/>
    </location>
</feature>
<keyword evidence="3" id="KW-1185">Reference proteome</keyword>
<name>A0ABW0FFA3_9MICO</name>
<evidence type="ECO:0000256" key="1">
    <source>
        <dbReference type="SAM" id="Phobius"/>
    </source>
</evidence>
<keyword evidence="1" id="KW-0472">Membrane</keyword>
<dbReference type="GeneID" id="303297566"/>
<organism evidence="2 3">
    <name type="scientific">Brachybacterium tyrofermentans</name>
    <dbReference type="NCBI Taxonomy" id="47848"/>
    <lineage>
        <taxon>Bacteria</taxon>
        <taxon>Bacillati</taxon>
        <taxon>Actinomycetota</taxon>
        <taxon>Actinomycetes</taxon>
        <taxon>Micrococcales</taxon>
        <taxon>Dermabacteraceae</taxon>
        <taxon>Brachybacterium</taxon>
    </lineage>
</organism>
<evidence type="ECO:0000313" key="2">
    <source>
        <dbReference type="EMBL" id="MFC5297270.1"/>
    </source>
</evidence>
<feature type="transmembrane region" description="Helical" evidence="1">
    <location>
        <begin position="107"/>
        <end position="124"/>
    </location>
</feature>
<protein>
    <submittedName>
        <fullName evidence="2">Uncharacterized protein</fullName>
    </submittedName>
</protein>
<feature type="transmembrane region" description="Helical" evidence="1">
    <location>
        <begin position="33"/>
        <end position="52"/>
    </location>
</feature>
<dbReference type="Proteomes" id="UP001595937">
    <property type="component" value="Unassembled WGS sequence"/>
</dbReference>
<accession>A0ABW0FFA3</accession>